<dbReference type="InterPro" id="IPR016181">
    <property type="entry name" value="Acyl_CoA_acyltransferase"/>
</dbReference>
<dbReference type="Proteomes" id="UP000806542">
    <property type="component" value="Unassembled WGS sequence"/>
</dbReference>
<dbReference type="Gene3D" id="3.40.630.30">
    <property type="match status" value="1"/>
</dbReference>
<comment type="caution">
    <text evidence="2">The sequence shown here is derived from an EMBL/GenBank/DDBJ whole genome shotgun (WGS) entry which is preliminary data.</text>
</comment>
<evidence type="ECO:0000259" key="1">
    <source>
        <dbReference type="PROSITE" id="PS51186"/>
    </source>
</evidence>
<dbReference type="PROSITE" id="PS51186">
    <property type="entry name" value="GNAT"/>
    <property type="match status" value="1"/>
</dbReference>
<gene>
    <name evidence="2" type="ORF">INF28_01900</name>
</gene>
<dbReference type="EMBL" id="JADCKB010000002">
    <property type="protein sequence ID" value="MBE5039223.1"/>
    <property type="molecule type" value="Genomic_DNA"/>
</dbReference>
<feature type="domain" description="N-acetyltransferase" evidence="1">
    <location>
        <begin position="1"/>
        <end position="156"/>
    </location>
</feature>
<protein>
    <submittedName>
        <fullName evidence="2">GNAT family N-acetyltransferase</fullName>
    </submittedName>
</protein>
<accession>A0A9D5RAM0</accession>
<proteinExistence type="predicted"/>
<sequence length="159" mass="17586">MTVRQYQEADLPAMTQIWNQVVTEGNAFPQRECLTLAEAARFFGSQSFCGVAEADGEIVGLYILHPNNVGRCGHIANASYAVRQKERGKHIGEQLVRHCLTQAGKLGFRILQFNAVVASNLGAIALYERLGFVRLGTVPGGFLNGKNQYEDIILFYHTL</sequence>
<keyword evidence="3" id="KW-1185">Reference proteome</keyword>
<dbReference type="AlphaFoldDB" id="A0A9D5RAM0"/>
<dbReference type="SUPFAM" id="SSF55729">
    <property type="entry name" value="Acyl-CoA N-acyltransferases (Nat)"/>
    <property type="match status" value="1"/>
</dbReference>
<dbReference type="InterPro" id="IPR052742">
    <property type="entry name" value="Mito_N-acetyltransferase"/>
</dbReference>
<evidence type="ECO:0000313" key="3">
    <source>
        <dbReference type="Proteomes" id="UP000806542"/>
    </source>
</evidence>
<dbReference type="CDD" id="cd04301">
    <property type="entry name" value="NAT_SF"/>
    <property type="match status" value="1"/>
</dbReference>
<dbReference type="Pfam" id="PF00583">
    <property type="entry name" value="Acetyltransf_1"/>
    <property type="match status" value="1"/>
</dbReference>
<dbReference type="GO" id="GO:0016747">
    <property type="term" value="F:acyltransferase activity, transferring groups other than amino-acyl groups"/>
    <property type="evidence" value="ECO:0007669"/>
    <property type="project" value="InterPro"/>
</dbReference>
<dbReference type="PANTHER" id="PTHR43138:SF1">
    <property type="entry name" value="N-ACETYLTRANSFERASE ACA1"/>
    <property type="match status" value="1"/>
</dbReference>
<name>A0A9D5RAM0_9FIRM</name>
<reference evidence="2" key="1">
    <citation type="submission" date="2020-10" db="EMBL/GenBank/DDBJ databases">
        <title>ChiBAC.</title>
        <authorList>
            <person name="Zenner C."/>
            <person name="Hitch T.C.A."/>
            <person name="Clavel T."/>
        </authorList>
    </citation>
    <scope>NUCLEOTIDE SEQUENCE</scope>
    <source>
        <strain evidence="2">DSM 107454</strain>
    </source>
</reference>
<dbReference type="InterPro" id="IPR000182">
    <property type="entry name" value="GNAT_dom"/>
</dbReference>
<evidence type="ECO:0000313" key="2">
    <source>
        <dbReference type="EMBL" id="MBE5039223.1"/>
    </source>
</evidence>
<organism evidence="2 3">
    <name type="scientific">Ructibacterium gallinarum</name>
    <dbReference type="NCBI Taxonomy" id="2779355"/>
    <lineage>
        <taxon>Bacteria</taxon>
        <taxon>Bacillati</taxon>
        <taxon>Bacillota</taxon>
        <taxon>Clostridia</taxon>
        <taxon>Eubacteriales</taxon>
        <taxon>Oscillospiraceae</taxon>
        <taxon>Ructibacterium</taxon>
    </lineage>
</organism>
<dbReference type="RefSeq" id="WP_226391786.1">
    <property type="nucleotide sequence ID" value="NZ_JADCKB010000002.1"/>
</dbReference>
<dbReference type="PANTHER" id="PTHR43138">
    <property type="entry name" value="ACETYLTRANSFERASE, GNAT FAMILY"/>
    <property type="match status" value="1"/>
</dbReference>